<evidence type="ECO:0000313" key="2">
    <source>
        <dbReference type="Proteomes" id="UP001057402"/>
    </source>
</evidence>
<proteinExistence type="predicted"/>
<dbReference type="Proteomes" id="UP001057402">
    <property type="component" value="Chromosome 9"/>
</dbReference>
<dbReference type="EMBL" id="CM042888">
    <property type="protein sequence ID" value="KAI4325171.1"/>
    <property type="molecule type" value="Genomic_DNA"/>
</dbReference>
<evidence type="ECO:0000313" key="1">
    <source>
        <dbReference type="EMBL" id="KAI4325171.1"/>
    </source>
</evidence>
<sequence>MEIVAPGSRFSPRAIHCARVPPRGYHPPLPRRFPPLGSACFIRGPRLRYGPGNVIISCVGDGGAGISSDGSGRGSMVWLDRWSEQDRESGTERGRVWVDRRDELDGDRNGSVGSLRDGGGSGGSTMERIVARLKTFGHVENGEGDDSKGEGGVVWRASGDDPFYTEEGISHRERGGFEEGPVVGGGLLRSDREVMFPWEKSKEAEREDRWSARRESRTSMAELTLPESELRRLRSLTFRTKNKTRVTRGITQAVVDMIHERWKTSEIIRLKIEGASALNMRRTQEILERKTSGLVIWRSGNSLSLYRGVSYEIPTAQRNKRMVQKTSQLSNLSAVDTDDVALVSSQVVVPQEAATLSTNEESNGIDREISPLPQYEQEMDKLLNGLGPRYKDWPGSDPLPVDADLLPAVVPGYQPPFRILPYGVRATLSQKEATGLRRLARILPPHFALGRARQLQGLAAALVKLWEKSKIAKIALKRGVQHTTSERMAEDIKKLTGGVLISRNKDFLVFYRGNSFLSRDVTEALVERESLAKSLQDEEEQARLRASAFVMPGVDLSMQPASAGTLGEYLNANSRYGKNLDERHREKVMVEAEISRHAKLVRKLENKLAYAERRLSRAEVALSKVEAFLKPATAQADPESISEEERFMFRKLGLRMKAFLLLGRRGVFDGTVENMHLHWKYRELVKIILKAKNFDHVRKIALALEAESGGVLVSVDKVSKGYAIIVFRGKDYLRPSTLRPKNLLTKRKALARSIELQRQEALQRHVSMLQGKVGGLRAEIEKMERMKDKGDETFYDRMDSEYPSGEDDSEDEDDNMPLENYESENDGKDDPNRSGYDALFARSLDFTSDDENDDEEDDLDEPAKKYYNHEINDDDAPDPSSHAFLMNSDYASDDRKDTNEVDAAHFVSPP</sequence>
<name>A0ACB9MQQ6_9MYRT</name>
<protein>
    <submittedName>
        <fullName evidence="1">Uncharacterized protein</fullName>
    </submittedName>
</protein>
<keyword evidence="2" id="KW-1185">Reference proteome</keyword>
<organism evidence="1 2">
    <name type="scientific">Melastoma candidum</name>
    <dbReference type="NCBI Taxonomy" id="119954"/>
    <lineage>
        <taxon>Eukaryota</taxon>
        <taxon>Viridiplantae</taxon>
        <taxon>Streptophyta</taxon>
        <taxon>Embryophyta</taxon>
        <taxon>Tracheophyta</taxon>
        <taxon>Spermatophyta</taxon>
        <taxon>Magnoliopsida</taxon>
        <taxon>eudicotyledons</taxon>
        <taxon>Gunneridae</taxon>
        <taxon>Pentapetalae</taxon>
        <taxon>rosids</taxon>
        <taxon>malvids</taxon>
        <taxon>Myrtales</taxon>
        <taxon>Melastomataceae</taxon>
        <taxon>Melastomatoideae</taxon>
        <taxon>Melastomateae</taxon>
        <taxon>Melastoma</taxon>
    </lineage>
</organism>
<gene>
    <name evidence="1" type="ORF">MLD38_030590</name>
</gene>
<comment type="caution">
    <text evidence="1">The sequence shown here is derived from an EMBL/GenBank/DDBJ whole genome shotgun (WGS) entry which is preliminary data.</text>
</comment>
<accession>A0ACB9MQQ6</accession>
<reference evidence="2" key="1">
    <citation type="journal article" date="2023" name="Front. Plant Sci.">
        <title>Chromosomal-level genome assembly of Melastoma candidum provides insights into trichome evolution.</title>
        <authorList>
            <person name="Zhong Y."/>
            <person name="Wu W."/>
            <person name="Sun C."/>
            <person name="Zou P."/>
            <person name="Liu Y."/>
            <person name="Dai S."/>
            <person name="Zhou R."/>
        </authorList>
    </citation>
    <scope>NUCLEOTIDE SEQUENCE [LARGE SCALE GENOMIC DNA]</scope>
</reference>